<proteinExistence type="predicted"/>
<keyword evidence="2" id="KW-1185">Reference proteome</keyword>
<evidence type="ECO:0000313" key="2">
    <source>
        <dbReference type="Proteomes" id="UP000054721"/>
    </source>
</evidence>
<dbReference type="OrthoDB" id="10473958at2759"/>
<name>A0A0V1LP49_9BILA</name>
<organism evidence="1 2">
    <name type="scientific">Trichinella nativa</name>
    <dbReference type="NCBI Taxonomy" id="6335"/>
    <lineage>
        <taxon>Eukaryota</taxon>
        <taxon>Metazoa</taxon>
        <taxon>Ecdysozoa</taxon>
        <taxon>Nematoda</taxon>
        <taxon>Enoplea</taxon>
        <taxon>Dorylaimia</taxon>
        <taxon>Trichinellida</taxon>
        <taxon>Trichinellidae</taxon>
        <taxon>Trichinella</taxon>
    </lineage>
</organism>
<evidence type="ECO:0000313" key="1">
    <source>
        <dbReference type="EMBL" id="KRZ61302.1"/>
    </source>
</evidence>
<reference evidence="1 2" key="1">
    <citation type="submission" date="2015-05" db="EMBL/GenBank/DDBJ databases">
        <title>Evolution of Trichinella species and genotypes.</title>
        <authorList>
            <person name="Korhonen P.K."/>
            <person name="Edoardo P."/>
            <person name="Giuseppe L.R."/>
            <person name="Gasser R.B."/>
        </authorList>
    </citation>
    <scope>NUCLEOTIDE SEQUENCE [LARGE SCALE GENOMIC DNA]</scope>
    <source>
        <strain evidence="1">ISS10</strain>
    </source>
</reference>
<dbReference type="EMBL" id="JYDW01000020">
    <property type="protein sequence ID" value="KRZ61302.1"/>
    <property type="molecule type" value="Genomic_DNA"/>
</dbReference>
<accession>A0A0V1LP49</accession>
<dbReference type="AlphaFoldDB" id="A0A0V1LP49"/>
<comment type="caution">
    <text evidence="1">The sequence shown here is derived from an EMBL/GenBank/DDBJ whole genome shotgun (WGS) entry which is preliminary data.</text>
</comment>
<protein>
    <submittedName>
        <fullName evidence="1">Uncharacterized protein</fullName>
    </submittedName>
</protein>
<dbReference type="Proteomes" id="UP000054721">
    <property type="component" value="Unassembled WGS sequence"/>
</dbReference>
<gene>
    <name evidence="1" type="ORF">T02_13653</name>
</gene>
<sequence length="149" mass="16481">MVTNNHTDCQRFHYVREKEKGNSSWNPYKKEIISWLENSFVSTALDTLPSMLILGVTDLVTWVSGKMKLQDLAGIYICLYSTGYLPSMLILGVTGVSFTESFAIDASGLDRMNNSRSTCVIIKSNLVTCCLGGSARSQRTADSTMVISY</sequence>